<dbReference type="SUPFAM" id="SSF57997">
    <property type="entry name" value="Tropomyosin"/>
    <property type="match status" value="1"/>
</dbReference>
<protein>
    <submittedName>
        <fullName evidence="1">Uncharacterized protein</fullName>
    </submittedName>
</protein>
<name>A0ABP7YU77_9ACTN</name>
<evidence type="ECO:0000313" key="1">
    <source>
        <dbReference type="EMBL" id="GAA4141423.1"/>
    </source>
</evidence>
<proteinExistence type="predicted"/>
<gene>
    <name evidence="1" type="ORF">GCM10022416_29390</name>
</gene>
<dbReference type="EMBL" id="BAABDO010000037">
    <property type="protein sequence ID" value="GAA4141423.1"/>
    <property type="molecule type" value="Genomic_DNA"/>
</dbReference>
<sequence>MLLRSAVIKARLLALEEYVGMPRPRGGVTISARLDAQHALLVALSTTRSDMNRRLTAVEDRLTEVEERLSSVDGRLTRVEGRLTGVEMRLTEIENSMGKVLWGMTEIKNMLREQNSPPDQSRPAGPHR</sequence>
<dbReference type="RefSeq" id="WP_345021645.1">
    <property type="nucleotide sequence ID" value="NZ_BAABDO010000037.1"/>
</dbReference>
<accession>A0ABP7YU77</accession>
<reference evidence="2" key="1">
    <citation type="journal article" date="2019" name="Int. J. Syst. Evol. Microbiol.">
        <title>The Global Catalogue of Microorganisms (GCM) 10K type strain sequencing project: providing services to taxonomists for standard genome sequencing and annotation.</title>
        <authorList>
            <consortium name="The Broad Institute Genomics Platform"/>
            <consortium name="The Broad Institute Genome Sequencing Center for Infectious Disease"/>
            <person name="Wu L."/>
            <person name="Ma J."/>
        </authorList>
    </citation>
    <scope>NUCLEOTIDE SEQUENCE [LARGE SCALE GENOMIC DNA]</scope>
    <source>
        <strain evidence="2">JCM 17316</strain>
    </source>
</reference>
<evidence type="ECO:0000313" key="2">
    <source>
        <dbReference type="Proteomes" id="UP001500266"/>
    </source>
</evidence>
<dbReference type="Proteomes" id="UP001500266">
    <property type="component" value="Unassembled WGS sequence"/>
</dbReference>
<comment type="caution">
    <text evidence="1">The sequence shown here is derived from an EMBL/GenBank/DDBJ whole genome shotgun (WGS) entry which is preliminary data.</text>
</comment>
<organism evidence="1 2">
    <name type="scientific">Actinomadura keratinilytica</name>
    <dbReference type="NCBI Taxonomy" id="547461"/>
    <lineage>
        <taxon>Bacteria</taxon>
        <taxon>Bacillati</taxon>
        <taxon>Actinomycetota</taxon>
        <taxon>Actinomycetes</taxon>
        <taxon>Streptosporangiales</taxon>
        <taxon>Thermomonosporaceae</taxon>
        <taxon>Actinomadura</taxon>
    </lineage>
</organism>
<keyword evidence="2" id="KW-1185">Reference proteome</keyword>
<dbReference type="Gene3D" id="1.20.5.1070">
    <property type="entry name" value="Head and neck region of the ectodomain of NDV fusion glycoprotein"/>
    <property type="match status" value="1"/>
</dbReference>